<evidence type="ECO:0000256" key="4">
    <source>
        <dbReference type="ARBA" id="ARBA00022475"/>
    </source>
</evidence>
<dbReference type="Pfam" id="PF01040">
    <property type="entry name" value="UbiA"/>
    <property type="match status" value="1"/>
</dbReference>
<evidence type="ECO:0000256" key="3">
    <source>
        <dbReference type="ARBA" id="ARBA00022428"/>
    </source>
</evidence>
<reference evidence="10" key="1">
    <citation type="submission" date="2020-05" db="EMBL/GenBank/DDBJ databases">
        <authorList>
            <person name="Chiriac C."/>
            <person name="Salcher M."/>
            <person name="Ghai R."/>
            <person name="Kavagutti S V."/>
        </authorList>
    </citation>
    <scope>NUCLEOTIDE SEQUENCE</scope>
</reference>
<keyword evidence="4" id="KW-1003">Cell membrane</keyword>
<dbReference type="NCBIfam" id="TIGR00751">
    <property type="entry name" value="menA"/>
    <property type="match status" value="1"/>
</dbReference>
<evidence type="ECO:0000256" key="1">
    <source>
        <dbReference type="ARBA" id="ARBA00004141"/>
    </source>
</evidence>
<dbReference type="GO" id="GO:0046428">
    <property type="term" value="F:1,4-dihydroxy-2-naphthoate polyprenyltransferase activity"/>
    <property type="evidence" value="ECO:0007669"/>
    <property type="project" value="InterPro"/>
</dbReference>
<sequence length="289" mass="30498">MSSIWRPHINIWIQGARPRTLPAAVAPVIVATVLAGKEWKPLQALLALCVSLALQVAVNYSNDYSDGIRGTDDDRIGPVRLTASGLASAKSVKRAAQLSFLFACIAGLALASLSSWWVILIGVASVLAAWGYTGGHTPYGYRGFGELSVFTFFGVVATVGTYYVQTLEVTLAAFAASIPLGCLSCALLAINNIRDIPGDEAVGKKTLAVKLGDEKARKFFVLLLITSYIFPVFTGNPLALLTLATAPAAYAIAREVLAGAKGADLIPLLGRTGQLQLHFGLTFALALSF</sequence>
<dbReference type="EMBL" id="CAEZUV010000033">
    <property type="protein sequence ID" value="CAB4609912.1"/>
    <property type="molecule type" value="Genomic_DNA"/>
</dbReference>
<dbReference type="PIRSF" id="PIRSF005355">
    <property type="entry name" value="UBIAD1"/>
    <property type="match status" value="1"/>
</dbReference>
<dbReference type="NCBIfam" id="NF004751">
    <property type="entry name" value="PRK06080.1-3"/>
    <property type="match status" value="1"/>
</dbReference>
<gene>
    <name evidence="10" type="ORF">UFOPK1856_00360</name>
</gene>
<dbReference type="InterPro" id="IPR026046">
    <property type="entry name" value="UBIAD1"/>
</dbReference>
<feature type="transmembrane region" description="Helical" evidence="9">
    <location>
        <begin position="144"/>
        <end position="164"/>
    </location>
</feature>
<dbReference type="PANTHER" id="PTHR13929">
    <property type="entry name" value="1,4-DIHYDROXY-2-NAPHTHOATE OCTAPRENYLTRANSFERASE"/>
    <property type="match status" value="1"/>
</dbReference>
<evidence type="ECO:0000256" key="7">
    <source>
        <dbReference type="ARBA" id="ARBA00022989"/>
    </source>
</evidence>
<keyword evidence="5" id="KW-0808">Transferase</keyword>
<feature type="transmembrane region" description="Helical" evidence="9">
    <location>
        <begin position="219"/>
        <end position="244"/>
    </location>
</feature>
<keyword evidence="8 9" id="KW-0472">Membrane</keyword>
<dbReference type="Gene3D" id="1.10.357.140">
    <property type="entry name" value="UbiA prenyltransferase"/>
    <property type="match status" value="1"/>
</dbReference>
<proteinExistence type="inferred from homology"/>
<dbReference type="InterPro" id="IPR044878">
    <property type="entry name" value="UbiA_sf"/>
</dbReference>
<evidence type="ECO:0000256" key="2">
    <source>
        <dbReference type="ARBA" id="ARBA00004863"/>
    </source>
</evidence>
<dbReference type="InterPro" id="IPR000537">
    <property type="entry name" value="UbiA_prenyltransferase"/>
</dbReference>
<evidence type="ECO:0000256" key="9">
    <source>
        <dbReference type="SAM" id="Phobius"/>
    </source>
</evidence>
<keyword evidence="7 9" id="KW-1133">Transmembrane helix</keyword>
<feature type="transmembrane region" description="Helical" evidence="9">
    <location>
        <begin position="100"/>
        <end position="132"/>
    </location>
</feature>
<evidence type="ECO:0000256" key="6">
    <source>
        <dbReference type="ARBA" id="ARBA00022692"/>
    </source>
</evidence>
<dbReference type="GO" id="GO:0016020">
    <property type="term" value="C:membrane"/>
    <property type="evidence" value="ECO:0007669"/>
    <property type="project" value="UniProtKB-SubCell"/>
</dbReference>
<dbReference type="GO" id="GO:0042371">
    <property type="term" value="P:vitamin K biosynthetic process"/>
    <property type="evidence" value="ECO:0007669"/>
    <property type="project" value="TreeGrafter"/>
</dbReference>
<evidence type="ECO:0000313" key="10">
    <source>
        <dbReference type="EMBL" id="CAB4609912.1"/>
    </source>
</evidence>
<dbReference type="PANTHER" id="PTHR13929:SF0">
    <property type="entry name" value="UBIA PRENYLTRANSFERASE DOMAIN-CONTAINING PROTEIN 1"/>
    <property type="match status" value="1"/>
</dbReference>
<dbReference type="UniPathway" id="UPA00079"/>
<name>A0A6J6H896_9ZZZZ</name>
<keyword evidence="6 9" id="KW-0812">Transmembrane</keyword>
<feature type="transmembrane region" description="Helical" evidence="9">
    <location>
        <begin position="171"/>
        <end position="190"/>
    </location>
</feature>
<dbReference type="InterPro" id="IPR004657">
    <property type="entry name" value="MenA"/>
</dbReference>
<dbReference type="AlphaFoldDB" id="A0A6J6H896"/>
<evidence type="ECO:0000256" key="5">
    <source>
        <dbReference type="ARBA" id="ARBA00022679"/>
    </source>
</evidence>
<accession>A0A6J6H896</accession>
<comment type="subcellular location">
    <subcellularLocation>
        <location evidence="1">Membrane</location>
        <topology evidence="1">Multi-pass membrane protein</topology>
    </subcellularLocation>
</comment>
<dbReference type="GO" id="GO:0009234">
    <property type="term" value="P:menaquinone biosynthetic process"/>
    <property type="evidence" value="ECO:0007669"/>
    <property type="project" value="UniProtKB-UniPathway"/>
</dbReference>
<evidence type="ECO:0000256" key="8">
    <source>
        <dbReference type="ARBA" id="ARBA00023136"/>
    </source>
</evidence>
<protein>
    <submittedName>
        <fullName evidence="10">Unannotated protein</fullName>
    </submittedName>
</protein>
<dbReference type="HAMAP" id="MF_01937">
    <property type="entry name" value="MenA_1"/>
    <property type="match status" value="1"/>
</dbReference>
<comment type="pathway">
    <text evidence="2">Quinol/quinone metabolism; menaquinone biosynthesis.</text>
</comment>
<dbReference type="CDD" id="cd13962">
    <property type="entry name" value="PT_UbiA_UBIAD1"/>
    <property type="match status" value="1"/>
</dbReference>
<organism evidence="10">
    <name type="scientific">freshwater metagenome</name>
    <dbReference type="NCBI Taxonomy" id="449393"/>
    <lineage>
        <taxon>unclassified sequences</taxon>
        <taxon>metagenomes</taxon>
        <taxon>ecological metagenomes</taxon>
    </lineage>
</organism>
<keyword evidence="3" id="KW-0474">Menaquinone biosynthesis</keyword>